<accession>A0ABR3XWT6</accession>
<feature type="compositionally biased region" description="Basic and acidic residues" evidence="1">
    <location>
        <begin position="60"/>
        <end position="69"/>
    </location>
</feature>
<dbReference type="Proteomes" id="UP001583193">
    <property type="component" value="Unassembled WGS sequence"/>
</dbReference>
<gene>
    <name evidence="2" type="ORF">Plec18167_003884</name>
</gene>
<feature type="compositionally biased region" description="Basic and acidic residues" evidence="1">
    <location>
        <begin position="83"/>
        <end position="93"/>
    </location>
</feature>
<evidence type="ECO:0000313" key="2">
    <source>
        <dbReference type="EMBL" id="KAL1880480.1"/>
    </source>
</evidence>
<keyword evidence="3" id="KW-1185">Reference proteome</keyword>
<feature type="region of interest" description="Disordered" evidence="1">
    <location>
        <begin position="37"/>
        <end position="124"/>
    </location>
</feature>
<reference evidence="2 3" key="1">
    <citation type="journal article" date="2024" name="IMA Fungus">
        <title>IMA Genome - F19 : A genome assembly and annotation guide to empower mycologists, including annotated draft genome sequences of Ceratocystis pirilliformis, Diaporthe australafricana, Fusarium ophioides, Paecilomyces lecythidis, and Sporothrix stenoceras.</title>
        <authorList>
            <person name="Aylward J."/>
            <person name="Wilson A.M."/>
            <person name="Visagie C.M."/>
            <person name="Spraker J."/>
            <person name="Barnes I."/>
            <person name="Buitendag C."/>
            <person name="Ceriani C."/>
            <person name="Del Mar Angel L."/>
            <person name="du Plessis D."/>
            <person name="Fuchs T."/>
            <person name="Gasser K."/>
            <person name="Kramer D."/>
            <person name="Li W."/>
            <person name="Munsamy K."/>
            <person name="Piso A."/>
            <person name="Price J.L."/>
            <person name="Sonnekus B."/>
            <person name="Thomas C."/>
            <person name="van der Nest A."/>
            <person name="van Dijk A."/>
            <person name="van Heerden A."/>
            <person name="van Vuuren N."/>
            <person name="Yilmaz N."/>
            <person name="Duong T.A."/>
            <person name="van der Merwe N.A."/>
            <person name="Wingfield M.J."/>
            <person name="Wingfield B.D."/>
        </authorList>
    </citation>
    <scope>NUCLEOTIDE SEQUENCE [LARGE SCALE GENOMIC DNA]</scope>
    <source>
        <strain evidence="2 3">CMW 18167</strain>
    </source>
</reference>
<evidence type="ECO:0000256" key="1">
    <source>
        <dbReference type="SAM" id="MobiDB-lite"/>
    </source>
</evidence>
<sequence>MGVVPFLPYLFDKPIEEAVEWGFETAIRSFAGESEVVPLQSPAHSQSGDVATLGSVMKLQAEKSRREAGSDASQNGDAAVSWEEYKENKLRQREQRKRQRGEQGSQEGSLLSKVPFVSGKSKEE</sequence>
<organism evidence="2 3">
    <name type="scientific">Paecilomyces lecythidis</name>
    <dbReference type="NCBI Taxonomy" id="3004212"/>
    <lineage>
        <taxon>Eukaryota</taxon>
        <taxon>Fungi</taxon>
        <taxon>Dikarya</taxon>
        <taxon>Ascomycota</taxon>
        <taxon>Pezizomycotina</taxon>
        <taxon>Eurotiomycetes</taxon>
        <taxon>Eurotiomycetidae</taxon>
        <taxon>Eurotiales</taxon>
        <taxon>Thermoascaceae</taxon>
        <taxon>Paecilomyces</taxon>
    </lineage>
</organism>
<evidence type="ECO:0000313" key="3">
    <source>
        <dbReference type="Proteomes" id="UP001583193"/>
    </source>
</evidence>
<dbReference type="EMBL" id="JAVDPF010000009">
    <property type="protein sequence ID" value="KAL1880480.1"/>
    <property type="molecule type" value="Genomic_DNA"/>
</dbReference>
<name>A0ABR3XWT6_9EURO</name>
<proteinExistence type="predicted"/>
<protein>
    <submittedName>
        <fullName evidence="2">Uncharacterized protein</fullName>
    </submittedName>
</protein>
<comment type="caution">
    <text evidence="2">The sequence shown here is derived from an EMBL/GenBank/DDBJ whole genome shotgun (WGS) entry which is preliminary data.</text>
</comment>